<comment type="caution">
    <text evidence="1">The sequence shown here is derived from an EMBL/GenBank/DDBJ whole genome shotgun (WGS) entry which is preliminary data.</text>
</comment>
<evidence type="ECO:0000313" key="2">
    <source>
        <dbReference type="Proteomes" id="UP000053060"/>
    </source>
</evidence>
<sequence>MTVLERGVPAGASHRPETLISGSWLPRFEREDLVVDGENRAHLGMRCAAIVLQTLRVDGESRSVMTDPFLRRKVLRTKLHARVLRNHA</sequence>
<protein>
    <submittedName>
        <fullName evidence="1">Uncharacterized protein</fullName>
    </submittedName>
</protein>
<dbReference type="PATRIC" id="fig|1441730.3.peg.4098"/>
<reference evidence="1 2" key="2">
    <citation type="journal article" date="2016" name="Genome Announc.">
        <title>Draft Genome Sequence of a Versatile Hydrocarbon-Degrading Bacterium, Rhodococcus pyridinivorans Strain KG-16, Collected from Oil Fields in India.</title>
        <authorList>
            <person name="Aggarwal R.K."/>
            <person name="Dawar C."/>
            <person name="Phanindranath R."/>
            <person name="Mutnuri L."/>
            <person name="Dayal A.M."/>
        </authorList>
    </citation>
    <scope>NUCLEOTIDE SEQUENCE [LARGE SCALE GENOMIC DNA]</scope>
    <source>
        <strain evidence="1 2">KG-16</strain>
    </source>
</reference>
<accession>A0A0V9UG69</accession>
<dbReference type="AlphaFoldDB" id="A0A0V9UG69"/>
<proteinExistence type="predicted"/>
<evidence type="ECO:0000313" key="1">
    <source>
        <dbReference type="EMBL" id="KSZ56993.1"/>
    </source>
</evidence>
<organism evidence="1 2">
    <name type="scientific">Rhodococcus pyridinivorans KG-16</name>
    <dbReference type="NCBI Taxonomy" id="1441730"/>
    <lineage>
        <taxon>Bacteria</taxon>
        <taxon>Bacillati</taxon>
        <taxon>Actinomycetota</taxon>
        <taxon>Actinomycetes</taxon>
        <taxon>Mycobacteriales</taxon>
        <taxon>Nocardiaceae</taxon>
        <taxon>Rhodococcus</taxon>
    </lineage>
</organism>
<dbReference type="Proteomes" id="UP000053060">
    <property type="component" value="Unassembled WGS sequence"/>
</dbReference>
<gene>
    <name evidence="1" type="ORF">Z045_19620</name>
</gene>
<reference evidence="2" key="1">
    <citation type="submission" date="2015-01" db="EMBL/GenBank/DDBJ databases">
        <title>Draft genome sequence of Rhodococcus pyridinivorans strain KG-16, a hydrocarbon-degrading bacterium.</title>
        <authorList>
            <person name="Aggarwal R.K."/>
            <person name="Dawar C."/>
        </authorList>
    </citation>
    <scope>NUCLEOTIDE SEQUENCE [LARGE SCALE GENOMIC DNA]</scope>
    <source>
        <strain evidence="2">KG-16</strain>
    </source>
</reference>
<dbReference type="EMBL" id="AZXY01000011">
    <property type="protein sequence ID" value="KSZ56993.1"/>
    <property type="molecule type" value="Genomic_DNA"/>
</dbReference>
<name>A0A0V9UG69_9NOCA</name>